<dbReference type="EMBL" id="BOMI01000123">
    <property type="protein sequence ID" value="GID77545.1"/>
    <property type="molecule type" value="Genomic_DNA"/>
</dbReference>
<feature type="domain" description="N-acetyltransferase" evidence="4">
    <location>
        <begin position="3"/>
        <end position="171"/>
    </location>
</feature>
<evidence type="ECO:0000259" key="4">
    <source>
        <dbReference type="PROSITE" id="PS51186"/>
    </source>
</evidence>
<comment type="caution">
    <text evidence="5">The sequence shown here is derived from an EMBL/GenBank/DDBJ whole genome shotgun (WGS) entry which is preliminary data.</text>
</comment>
<evidence type="ECO:0000256" key="1">
    <source>
        <dbReference type="ARBA" id="ARBA00022679"/>
    </source>
</evidence>
<dbReference type="PANTHER" id="PTHR43792:SF8">
    <property type="entry name" value="[RIBOSOMAL PROTEIN US5]-ALANINE N-ACETYLTRANSFERASE"/>
    <property type="match status" value="1"/>
</dbReference>
<dbReference type="InterPro" id="IPR051531">
    <property type="entry name" value="N-acetyltransferase"/>
</dbReference>
<keyword evidence="1" id="KW-0808">Transferase</keyword>
<keyword evidence="6" id="KW-1185">Reference proteome</keyword>
<accession>A0ABQ3YC87</accession>
<dbReference type="InterPro" id="IPR000182">
    <property type="entry name" value="GNAT_dom"/>
</dbReference>
<evidence type="ECO:0000313" key="5">
    <source>
        <dbReference type="EMBL" id="GID77545.1"/>
    </source>
</evidence>
<dbReference type="Pfam" id="PF13302">
    <property type="entry name" value="Acetyltransf_3"/>
    <property type="match status" value="1"/>
</dbReference>
<protein>
    <submittedName>
        <fullName evidence="5">Ribosomal-protein-alanine acetyltransferase</fullName>
    </submittedName>
</protein>
<dbReference type="SUPFAM" id="SSF55729">
    <property type="entry name" value="Acyl-CoA N-acyltransferases (Nat)"/>
    <property type="match status" value="1"/>
</dbReference>
<evidence type="ECO:0000313" key="6">
    <source>
        <dbReference type="Proteomes" id="UP000609879"/>
    </source>
</evidence>
<dbReference type="Proteomes" id="UP000609879">
    <property type="component" value="Unassembled WGS sequence"/>
</dbReference>
<gene>
    <name evidence="5" type="primary">rimJ_1</name>
    <name evidence="5" type="ORF">Ade02nite_61860</name>
</gene>
<evidence type="ECO:0000256" key="2">
    <source>
        <dbReference type="ARBA" id="ARBA00023315"/>
    </source>
</evidence>
<dbReference type="RefSeq" id="WP_203771739.1">
    <property type="nucleotide sequence ID" value="NZ_BAAABO010000043.1"/>
</dbReference>
<name>A0ABQ3YC87_9ACTN</name>
<proteinExistence type="inferred from homology"/>
<organism evidence="5 6">
    <name type="scientific">Paractinoplanes deccanensis</name>
    <dbReference type="NCBI Taxonomy" id="113561"/>
    <lineage>
        <taxon>Bacteria</taxon>
        <taxon>Bacillati</taxon>
        <taxon>Actinomycetota</taxon>
        <taxon>Actinomycetes</taxon>
        <taxon>Micromonosporales</taxon>
        <taxon>Micromonosporaceae</taxon>
        <taxon>Paractinoplanes</taxon>
    </lineage>
</organism>
<sequence length="182" mass="19913">MAATTRLIELGDAAEVAELLRANREFLAPWDPVRPDEYFTDDGQRALIKEVLRQHDGGTALPHVIVEDGGIVGRITLTGIARGPFQSCHLGYWVAAHANGRGVASAAVARITGFAFAELGLHRVEAGTLVHNAASQRVLERNGFRRYGLAPRYLKIAGEWQDHVLFQLLAEDYSDAGSRERA</sequence>
<evidence type="ECO:0000256" key="3">
    <source>
        <dbReference type="ARBA" id="ARBA00038502"/>
    </source>
</evidence>
<dbReference type="InterPro" id="IPR016181">
    <property type="entry name" value="Acyl_CoA_acyltransferase"/>
</dbReference>
<dbReference type="PROSITE" id="PS51186">
    <property type="entry name" value="GNAT"/>
    <property type="match status" value="1"/>
</dbReference>
<dbReference type="PANTHER" id="PTHR43792">
    <property type="entry name" value="GNAT FAMILY, PUTATIVE (AFU_ORTHOLOGUE AFUA_3G00765)-RELATED-RELATED"/>
    <property type="match status" value="1"/>
</dbReference>
<reference evidence="5 6" key="1">
    <citation type="submission" date="2021-01" db="EMBL/GenBank/DDBJ databases">
        <title>Whole genome shotgun sequence of Actinoplanes deccanensis NBRC 13994.</title>
        <authorList>
            <person name="Komaki H."/>
            <person name="Tamura T."/>
        </authorList>
    </citation>
    <scope>NUCLEOTIDE SEQUENCE [LARGE SCALE GENOMIC DNA]</scope>
    <source>
        <strain evidence="5 6">NBRC 13994</strain>
    </source>
</reference>
<keyword evidence="2" id="KW-0012">Acyltransferase</keyword>
<dbReference type="Gene3D" id="3.40.630.30">
    <property type="match status" value="1"/>
</dbReference>
<comment type="similarity">
    <text evidence="3">Belongs to the acetyltransferase family. RimJ subfamily.</text>
</comment>